<sequence length="454" mass="51473">MKNTNHSLFDKYEMIKDLGTGSSGSVTLVRHISMDQERALKKVPKSSAFAESALSEARLLKSLEHPSIPRIFDFEEDNAFYYIVEEYIDGETLDSFLLHQQLISPGLFFNICEQLCNVFIYLHTQISTPIIYRDLKPEHIIVCHNKLKLIDFGVSAYVIQDGNNFNHYGNIEFSAPECFTEDTITPAADIYSLGQLLQYILTFTPNSFSHKFQHIIQKATTSDASLRYVTVAELYQEIQEIQKLTGQPHLIHKIAVLGSHRGCGSTHVAVSLTCELNILGYHGIYIDSAKSVLCHGNHDGLQIFKQKNGYYYYKSFQGIPDYSDGIQFNIPKDAIQIYDLGTDVCNEKIYDMDLVLYVCNGSFWHLNDIYRNHSIIKKMTASLSVICNMCSRQDASAIAALLNCSVYHFPYDSDMFKSSVKKETLIQKLLELKGGTSLSDTLKGYLRKSILHHS</sequence>
<dbReference type="Pfam" id="PF00069">
    <property type="entry name" value="Pkinase"/>
    <property type="match status" value="1"/>
</dbReference>
<evidence type="ECO:0000259" key="2">
    <source>
        <dbReference type="PROSITE" id="PS50011"/>
    </source>
</evidence>
<keyword evidence="1" id="KW-0067">ATP-binding</keyword>
<evidence type="ECO:0000256" key="1">
    <source>
        <dbReference type="PROSITE-ProRule" id="PRU10141"/>
    </source>
</evidence>
<dbReference type="EMBL" id="CVRQ01000058">
    <property type="protein sequence ID" value="CRL41963.1"/>
    <property type="molecule type" value="Genomic_DNA"/>
</dbReference>
<keyword evidence="3" id="KW-0723">Serine/threonine-protein kinase</keyword>
<reference evidence="4" key="1">
    <citation type="submission" date="2015-05" db="EMBL/GenBank/DDBJ databases">
        <authorList>
            <consortium name="Pathogen Informatics"/>
        </authorList>
    </citation>
    <scope>NUCLEOTIDE SEQUENCE [LARGE SCALE GENOMIC DNA]</scope>
    <source>
        <strain evidence="4">T1-815</strain>
    </source>
</reference>
<dbReference type="PANTHER" id="PTHR44167">
    <property type="entry name" value="OVARIAN-SPECIFIC SERINE/THREONINE-PROTEIN KINASE LOK-RELATED"/>
    <property type="match status" value="1"/>
</dbReference>
<dbReference type="SUPFAM" id="SSF56112">
    <property type="entry name" value="Protein kinase-like (PK-like)"/>
    <property type="match status" value="1"/>
</dbReference>
<dbReference type="CDD" id="cd14014">
    <property type="entry name" value="STKc_PknB_like"/>
    <property type="match status" value="1"/>
</dbReference>
<dbReference type="GO" id="GO:0005737">
    <property type="term" value="C:cytoplasm"/>
    <property type="evidence" value="ECO:0007669"/>
    <property type="project" value="TreeGrafter"/>
</dbReference>
<keyword evidence="3" id="KW-0418">Kinase</keyword>
<protein>
    <submittedName>
        <fullName evidence="3">Serine/threonine protein kinase fused to TPR repeats domain</fullName>
    </submittedName>
</protein>
<feature type="binding site" evidence="1">
    <location>
        <position position="41"/>
    </location>
    <ligand>
        <name>ATP</name>
        <dbReference type="ChEBI" id="CHEBI:30616"/>
    </ligand>
</feature>
<dbReference type="RefSeq" id="WP_055062715.1">
    <property type="nucleotide sequence ID" value="NZ_CVRQ01000058.1"/>
</dbReference>
<evidence type="ECO:0000313" key="4">
    <source>
        <dbReference type="Proteomes" id="UP000049472"/>
    </source>
</evidence>
<dbReference type="InterPro" id="IPR000719">
    <property type="entry name" value="Prot_kinase_dom"/>
</dbReference>
<keyword evidence="4" id="KW-1185">Reference proteome</keyword>
<name>A0A0M6WYR2_9FIRM</name>
<dbReference type="InterPro" id="IPR011009">
    <property type="entry name" value="Kinase-like_dom_sf"/>
</dbReference>
<dbReference type="GO" id="GO:0004674">
    <property type="term" value="F:protein serine/threonine kinase activity"/>
    <property type="evidence" value="ECO:0007669"/>
    <property type="project" value="UniProtKB-KW"/>
</dbReference>
<organism evidence="3 4">
    <name type="scientific">Agathobacter rectalis</name>
    <dbReference type="NCBI Taxonomy" id="39491"/>
    <lineage>
        <taxon>Bacteria</taxon>
        <taxon>Bacillati</taxon>
        <taxon>Bacillota</taxon>
        <taxon>Clostridia</taxon>
        <taxon>Lachnospirales</taxon>
        <taxon>Lachnospiraceae</taxon>
        <taxon>Agathobacter</taxon>
    </lineage>
</organism>
<keyword evidence="3" id="KW-0808">Transferase</keyword>
<dbReference type="PANTHER" id="PTHR44167:SF25">
    <property type="entry name" value="PROTEIN KINASE DOMAIN CONTAINING PROTEIN"/>
    <property type="match status" value="1"/>
</dbReference>
<evidence type="ECO:0000313" key="3">
    <source>
        <dbReference type="EMBL" id="CRL41963.1"/>
    </source>
</evidence>
<gene>
    <name evidence="3" type="ORF">T1815_00231</name>
</gene>
<dbReference type="Gene3D" id="1.10.510.10">
    <property type="entry name" value="Transferase(Phosphotransferase) domain 1"/>
    <property type="match status" value="1"/>
</dbReference>
<dbReference type="PROSITE" id="PS00107">
    <property type="entry name" value="PROTEIN_KINASE_ATP"/>
    <property type="match status" value="1"/>
</dbReference>
<dbReference type="AlphaFoldDB" id="A0A0M6WYR2"/>
<dbReference type="InterPro" id="IPR017441">
    <property type="entry name" value="Protein_kinase_ATP_BS"/>
</dbReference>
<feature type="domain" description="Protein kinase" evidence="2">
    <location>
        <begin position="12"/>
        <end position="255"/>
    </location>
</feature>
<proteinExistence type="predicted"/>
<dbReference type="PROSITE" id="PS50011">
    <property type="entry name" value="PROTEIN_KINASE_DOM"/>
    <property type="match status" value="1"/>
</dbReference>
<keyword evidence="1" id="KW-0547">Nucleotide-binding</keyword>
<dbReference type="Proteomes" id="UP000049472">
    <property type="component" value="Unassembled WGS sequence"/>
</dbReference>
<accession>A0A0M6WYR2</accession>
<dbReference type="GO" id="GO:0005524">
    <property type="term" value="F:ATP binding"/>
    <property type="evidence" value="ECO:0007669"/>
    <property type="project" value="UniProtKB-UniRule"/>
</dbReference>